<dbReference type="Proteomes" id="UP000557307">
    <property type="component" value="Unassembled WGS sequence"/>
</dbReference>
<proteinExistence type="predicted"/>
<keyword evidence="1" id="KW-0472">Membrane</keyword>
<dbReference type="EMBL" id="JACHGF010000004">
    <property type="protein sequence ID" value="MBB5285032.1"/>
    <property type="molecule type" value="Genomic_DNA"/>
</dbReference>
<organism evidence="2 3">
    <name type="scientific">Rhabdobacter roseus</name>
    <dbReference type="NCBI Taxonomy" id="1655419"/>
    <lineage>
        <taxon>Bacteria</taxon>
        <taxon>Pseudomonadati</taxon>
        <taxon>Bacteroidota</taxon>
        <taxon>Cytophagia</taxon>
        <taxon>Cytophagales</taxon>
        <taxon>Cytophagaceae</taxon>
        <taxon>Rhabdobacter</taxon>
    </lineage>
</organism>
<sequence>METPISVITTLFIVLLIVPGVFFKRFYFTGEFSKQFGVGLFADRLITSIFWGLIVQIITFLTFSRFFGFTLKEIKLYITNGYAKLAKNELPDDFDNYNLWMILGYLFASIVIAALLGIVCHSIIRAFKIDTKFRVFRFSNHWNYYFRGDILSSGDFKKQRKGKVLSTYIDVVMDGGNQKPKMFSGFLSQYTISARTGELEAIFLTDVKKYSESKQAFKEIPSDFLIIPYNKVIDLNIRYNTLKAEDNIKYKLLVKALFTTSFLLAFLYVLIFPWLLGLSFFRTLVGMIFLSWALIFFSALIQSSIKVLRAKPVDLPTKIAITCLFGFFLYLGLLVLKQSLCFSCLIDWVISKLPSKP</sequence>
<evidence type="ECO:0000256" key="1">
    <source>
        <dbReference type="SAM" id="Phobius"/>
    </source>
</evidence>
<accession>A0A840TTZ8</accession>
<dbReference type="AlphaFoldDB" id="A0A840TTZ8"/>
<feature type="transmembrane region" description="Helical" evidence="1">
    <location>
        <begin position="6"/>
        <end position="24"/>
    </location>
</feature>
<evidence type="ECO:0000313" key="3">
    <source>
        <dbReference type="Proteomes" id="UP000557307"/>
    </source>
</evidence>
<reference evidence="2 3" key="1">
    <citation type="submission" date="2020-08" db="EMBL/GenBank/DDBJ databases">
        <title>Genomic Encyclopedia of Type Strains, Phase IV (KMG-IV): sequencing the most valuable type-strain genomes for metagenomic binning, comparative biology and taxonomic classification.</title>
        <authorList>
            <person name="Goeker M."/>
        </authorList>
    </citation>
    <scope>NUCLEOTIDE SEQUENCE [LARGE SCALE GENOMIC DNA]</scope>
    <source>
        <strain evidence="2 3">DSM 105074</strain>
    </source>
</reference>
<name>A0A840TTZ8_9BACT</name>
<keyword evidence="1" id="KW-1133">Transmembrane helix</keyword>
<keyword evidence="3" id="KW-1185">Reference proteome</keyword>
<keyword evidence="1" id="KW-0812">Transmembrane</keyword>
<dbReference type="RefSeq" id="WP_184174970.1">
    <property type="nucleotide sequence ID" value="NZ_JACHGF010000004.1"/>
</dbReference>
<evidence type="ECO:0000313" key="2">
    <source>
        <dbReference type="EMBL" id="MBB5285032.1"/>
    </source>
</evidence>
<gene>
    <name evidence="2" type="ORF">HNQ92_003180</name>
</gene>
<feature type="transmembrane region" description="Helical" evidence="1">
    <location>
        <begin position="99"/>
        <end position="124"/>
    </location>
</feature>
<comment type="caution">
    <text evidence="2">The sequence shown here is derived from an EMBL/GenBank/DDBJ whole genome shotgun (WGS) entry which is preliminary data.</text>
</comment>
<feature type="transmembrane region" description="Helical" evidence="1">
    <location>
        <begin position="280"/>
        <end position="301"/>
    </location>
</feature>
<protein>
    <submittedName>
        <fullName evidence="2">Uncharacterized protein</fullName>
    </submittedName>
</protein>
<feature type="transmembrane region" description="Helical" evidence="1">
    <location>
        <begin position="252"/>
        <end position="274"/>
    </location>
</feature>
<feature type="transmembrane region" description="Helical" evidence="1">
    <location>
        <begin position="45"/>
        <end position="67"/>
    </location>
</feature>